<evidence type="ECO:0000313" key="1">
    <source>
        <dbReference type="EMBL" id="KAJ8668632.1"/>
    </source>
</evidence>
<keyword evidence="2" id="KW-1185">Reference proteome</keyword>
<reference evidence="1" key="1">
    <citation type="submission" date="2023-04" db="EMBL/GenBank/DDBJ databases">
        <title>A chromosome-level genome assembly of the parasitoid wasp Eretmocerus hayati.</title>
        <authorList>
            <person name="Zhong Y."/>
            <person name="Liu S."/>
            <person name="Liu Y."/>
        </authorList>
    </citation>
    <scope>NUCLEOTIDE SEQUENCE</scope>
    <source>
        <strain evidence="1">ZJU_SS_LIU_2023</strain>
    </source>
</reference>
<name>A0ACC2NC44_9HYME</name>
<comment type="caution">
    <text evidence="1">The sequence shown here is derived from an EMBL/GenBank/DDBJ whole genome shotgun (WGS) entry which is preliminary data.</text>
</comment>
<gene>
    <name evidence="1" type="ORF">QAD02_010295</name>
</gene>
<dbReference type="EMBL" id="CM056744">
    <property type="protein sequence ID" value="KAJ8668632.1"/>
    <property type="molecule type" value="Genomic_DNA"/>
</dbReference>
<evidence type="ECO:0000313" key="2">
    <source>
        <dbReference type="Proteomes" id="UP001239111"/>
    </source>
</evidence>
<accession>A0ACC2NC44</accession>
<proteinExistence type="predicted"/>
<organism evidence="1 2">
    <name type="scientific">Eretmocerus hayati</name>
    <dbReference type="NCBI Taxonomy" id="131215"/>
    <lineage>
        <taxon>Eukaryota</taxon>
        <taxon>Metazoa</taxon>
        <taxon>Ecdysozoa</taxon>
        <taxon>Arthropoda</taxon>
        <taxon>Hexapoda</taxon>
        <taxon>Insecta</taxon>
        <taxon>Pterygota</taxon>
        <taxon>Neoptera</taxon>
        <taxon>Endopterygota</taxon>
        <taxon>Hymenoptera</taxon>
        <taxon>Apocrita</taxon>
        <taxon>Proctotrupomorpha</taxon>
        <taxon>Chalcidoidea</taxon>
        <taxon>Aphelinidae</taxon>
        <taxon>Aphelininae</taxon>
        <taxon>Eretmocerus</taxon>
    </lineage>
</organism>
<protein>
    <submittedName>
        <fullName evidence="1">Uncharacterized protein</fullName>
    </submittedName>
</protein>
<sequence>MALEVIIGEEGVHPGNMSRVLDEVKTTLNQTSRTHLRKTALSRRPKELEEVKPILTTKSFDNLRKAPGALKNLELAKILQSPRRGQDHTQPDIAHTPAEDGTVPEAEGAGKDAPEVLPYKHLLHI</sequence>
<dbReference type="Proteomes" id="UP001239111">
    <property type="component" value="Chromosome 4"/>
</dbReference>